<dbReference type="InterPro" id="IPR048519">
    <property type="entry name" value="Gfd2/YDR514C-like_C"/>
</dbReference>
<dbReference type="InterPro" id="IPR040151">
    <property type="entry name" value="Gfd2/YDR514C-like"/>
</dbReference>
<feature type="compositionally biased region" description="Polar residues" evidence="1">
    <location>
        <begin position="303"/>
        <end position="317"/>
    </location>
</feature>
<name>A0A8H6FY59_9LECA</name>
<reference evidence="3 4" key="1">
    <citation type="journal article" date="2020" name="Genomics">
        <title>Complete, high-quality genomes from long-read metagenomic sequencing of two wolf lichen thalli reveals enigmatic genome architecture.</title>
        <authorList>
            <person name="McKenzie S.K."/>
            <person name="Walston R.F."/>
            <person name="Allen J.L."/>
        </authorList>
    </citation>
    <scope>NUCLEOTIDE SEQUENCE [LARGE SCALE GENOMIC DNA]</scope>
    <source>
        <strain evidence="3">WasteWater2</strain>
    </source>
</reference>
<keyword evidence="4" id="KW-1185">Reference proteome</keyword>
<evidence type="ECO:0000313" key="3">
    <source>
        <dbReference type="EMBL" id="KAF6236893.1"/>
    </source>
</evidence>
<feature type="region of interest" description="Disordered" evidence="1">
    <location>
        <begin position="335"/>
        <end position="360"/>
    </location>
</feature>
<dbReference type="RefSeq" id="XP_037166226.1">
    <property type="nucleotide sequence ID" value="XM_037307102.1"/>
</dbReference>
<sequence length="360" mass="40092">MTVRGATQRESPDGHVLFIEEVRKHLGVRANAGESSSLADTIEARPKVLLIGHDMHDDFRKMRQDGIDLQKHFQYSGCVDTQVVVEDTGASMGKGLSDLMSHYGLAKLEFKKVGCPRMPGKWVFVGAHCSGNDAVAALECLIDQTFDLSLRTPGDKDSVGLEDLPEDWLKKPLQVVNRTSEHGFAWMRVADFAHIPPGDHGQNWRSFIRARHWINHDFRNFSNWFYCIGNPKGFWPKYGESQYYHVSEGPAPFHKLFEELANATAGASEGFDTVEEVTAMLEQTTLEEERTPAGGRNMAITRGNANNVRGDMTNSRGMQPPFRSNAKNIGEDTAAIRGNDSSWAQIGQGNEGKKIQQQSQ</sequence>
<comment type="caution">
    <text evidence="3">The sequence shown here is derived from an EMBL/GenBank/DDBJ whole genome shotgun (WGS) entry which is preliminary data.</text>
</comment>
<dbReference type="OrthoDB" id="5953249at2759"/>
<dbReference type="PANTHER" id="PTHR28083:SF1">
    <property type="entry name" value="GOOD FOR FULL DBP5 ACTIVITY PROTEIN 2"/>
    <property type="match status" value="1"/>
</dbReference>
<proteinExistence type="predicted"/>
<dbReference type="PANTHER" id="PTHR28083">
    <property type="entry name" value="GOOD FOR FULL DBP5 ACTIVITY PROTEIN 2"/>
    <property type="match status" value="1"/>
</dbReference>
<dbReference type="GeneID" id="59286848"/>
<organism evidence="3 4">
    <name type="scientific">Letharia columbiana</name>
    <dbReference type="NCBI Taxonomy" id="112416"/>
    <lineage>
        <taxon>Eukaryota</taxon>
        <taxon>Fungi</taxon>
        <taxon>Dikarya</taxon>
        <taxon>Ascomycota</taxon>
        <taxon>Pezizomycotina</taxon>
        <taxon>Lecanoromycetes</taxon>
        <taxon>OSLEUM clade</taxon>
        <taxon>Lecanoromycetidae</taxon>
        <taxon>Lecanorales</taxon>
        <taxon>Lecanorineae</taxon>
        <taxon>Parmeliaceae</taxon>
        <taxon>Letharia</taxon>
    </lineage>
</organism>
<protein>
    <recommendedName>
        <fullName evidence="2">Gfd2/YDR514C-like C-terminal domain-containing protein</fullName>
    </recommendedName>
</protein>
<dbReference type="Proteomes" id="UP000578531">
    <property type="component" value="Unassembled WGS sequence"/>
</dbReference>
<evidence type="ECO:0000313" key="4">
    <source>
        <dbReference type="Proteomes" id="UP000578531"/>
    </source>
</evidence>
<dbReference type="EMBL" id="JACCJC010000017">
    <property type="protein sequence ID" value="KAF6236893.1"/>
    <property type="molecule type" value="Genomic_DNA"/>
</dbReference>
<feature type="domain" description="Gfd2/YDR514C-like C-terminal" evidence="2">
    <location>
        <begin position="179"/>
        <end position="263"/>
    </location>
</feature>
<accession>A0A8H6FY59</accession>
<feature type="compositionally biased region" description="Polar residues" evidence="1">
    <location>
        <begin position="339"/>
        <end position="348"/>
    </location>
</feature>
<gene>
    <name evidence="3" type="ORF">HO173_005184</name>
</gene>
<dbReference type="GO" id="GO:0005634">
    <property type="term" value="C:nucleus"/>
    <property type="evidence" value="ECO:0007669"/>
    <property type="project" value="TreeGrafter"/>
</dbReference>
<dbReference type="AlphaFoldDB" id="A0A8H6FY59"/>
<evidence type="ECO:0000256" key="1">
    <source>
        <dbReference type="SAM" id="MobiDB-lite"/>
    </source>
</evidence>
<feature type="region of interest" description="Disordered" evidence="1">
    <location>
        <begin position="295"/>
        <end position="322"/>
    </location>
</feature>
<dbReference type="Pfam" id="PF21762">
    <property type="entry name" value="DEDDh_C"/>
    <property type="match status" value="1"/>
</dbReference>
<evidence type="ECO:0000259" key="2">
    <source>
        <dbReference type="Pfam" id="PF21762"/>
    </source>
</evidence>